<gene>
    <name evidence="12" type="ORF">SAMN05421512_103356</name>
</gene>
<dbReference type="InterPro" id="IPR018109">
    <property type="entry name" value="Folylpolyglutamate_synth_CS"/>
</dbReference>
<dbReference type="GO" id="GO:0008841">
    <property type="term" value="F:dihydrofolate synthase activity"/>
    <property type="evidence" value="ECO:0007669"/>
    <property type="project" value="TreeGrafter"/>
</dbReference>
<dbReference type="OrthoDB" id="9809356at2"/>
<keyword evidence="13" id="KW-1185">Reference proteome</keyword>
<evidence type="ECO:0000256" key="9">
    <source>
        <dbReference type="ARBA" id="ARBA00047493"/>
    </source>
</evidence>
<dbReference type="Proteomes" id="UP000219331">
    <property type="component" value="Unassembled WGS sequence"/>
</dbReference>
<dbReference type="EMBL" id="OBML01000003">
    <property type="protein sequence ID" value="SOC00763.1"/>
    <property type="molecule type" value="Genomic_DNA"/>
</dbReference>
<dbReference type="SUPFAM" id="SSF53244">
    <property type="entry name" value="MurD-like peptide ligases, peptide-binding domain"/>
    <property type="match status" value="1"/>
</dbReference>
<evidence type="ECO:0000256" key="5">
    <source>
        <dbReference type="ARBA" id="ARBA00022723"/>
    </source>
</evidence>
<evidence type="ECO:0000313" key="13">
    <source>
        <dbReference type="Proteomes" id="UP000219331"/>
    </source>
</evidence>
<evidence type="ECO:0000256" key="4">
    <source>
        <dbReference type="ARBA" id="ARBA00022598"/>
    </source>
</evidence>
<dbReference type="PIRSF" id="PIRSF001563">
    <property type="entry name" value="Folylpolyglu_synth"/>
    <property type="match status" value="1"/>
</dbReference>
<dbReference type="AlphaFoldDB" id="A0A285S1P1"/>
<name>A0A285S1P1_9HYPH</name>
<sequence length="436" mass="46394">MDQITAILDRLLALHPREIDLSLGRMERLLDALGRPQDRLPPLVHIAGTNGKGSTTAFMRAILEAAGLKVHVYTSPHLVSFNERIRLAGRIVSDARLIEALDTCEQANAGAEITFFEVTTAAALLLFAEEPADVLLLEVGLGGRLDATNVVDAPLAATITPLSMDHERYLGETLADIAAEKAGIIKRGCPVVIAQQPDEALEVISRIAGRLGAPLQVFGQDFTAFEENGRLVYQDEEGLMDLPLPRLFGRHQIVNAAMAIASLRAAGRLPAPEAVEAGLVSVDWPGRMQPLTEGPLLDLCPPGSELWLDGGHNPGAGITIAEVMAEQEERRPRPLYLVSGMLKTKDPVGFFRPFAGLAREVACVPLTTTDAGRDPSCLAGSAREAGLAADAHGSLSDALAHVRAKAAADEVPPRILICGSLYLAGEVLARNGMKPV</sequence>
<proteinExistence type="inferred from homology"/>
<keyword evidence="7 10" id="KW-0067">ATP-binding</keyword>
<dbReference type="GO" id="GO:0046872">
    <property type="term" value="F:metal ion binding"/>
    <property type="evidence" value="ECO:0007669"/>
    <property type="project" value="UniProtKB-KW"/>
</dbReference>
<accession>A0A285S1P1</accession>
<dbReference type="RefSeq" id="WP_097174399.1">
    <property type="nucleotide sequence ID" value="NZ_OBML01000003.1"/>
</dbReference>
<dbReference type="Pfam" id="PF08245">
    <property type="entry name" value="Mur_ligase_M"/>
    <property type="match status" value="1"/>
</dbReference>
<evidence type="ECO:0000256" key="6">
    <source>
        <dbReference type="ARBA" id="ARBA00022741"/>
    </source>
</evidence>
<evidence type="ECO:0000256" key="8">
    <source>
        <dbReference type="ARBA" id="ARBA00022842"/>
    </source>
</evidence>
<dbReference type="InterPro" id="IPR036615">
    <property type="entry name" value="Mur_ligase_C_dom_sf"/>
</dbReference>
<keyword evidence="4 10" id="KW-0436">Ligase</keyword>
<dbReference type="GO" id="GO:0005737">
    <property type="term" value="C:cytoplasm"/>
    <property type="evidence" value="ECO:0007669"/>
    <property type="project" value="TreeGrafter"/>
</dbReference>
<reference evidence="12 13" key="1">
    <citation type="submission" date="2017-08" db="EMBL/GenBank/DDBJ databases">
        <authorList>
            <person name="de Groot N.N."/>
        </authorList>
    </citation>
    <scope>NUCLEOTIDE SEQUENCE [LARGE SCALE GENOMIC DNA]</scope>
    <source>
        <strain evidence="12 13">USBA 352</strain>
    </source>
</reference>
<dbReference type="FunFam" id="3.40.1190.10:FF:000011">
    <property type="entry name" value="Folylpolyglutamate synthase/dihydrofolate synthase"/>
    <property type="match status" value="1"/>
</dbReference>
<keyword evidence="5" id="KW-0479">Metal-binding</keyword>
<dbReference type="GO" id="GO:0004326">
    <property type="term" value="F:tetrahydrofolylpolyglutamate synthase activity"/>
    <property type="evidence" value="ECO:0007669"/>
    <property type="project" value="UniProtKB-EC"/>
</dbReference>
<evidence type="ECO:0000259" key="11">
    <source>
        <dbReference type="Pfam" id="PF08245"/>
    </source>
</evidence>
<evidence type="ECO:0000256" key="2">
    <source>
        <dbReference type="ARBA" id="ARBA00008276"/>
    </source>
</evidence>
<evidence type="ECO:0000256" key="10">
    <source>
        <dbReference type="PIRNR" id="PIRNR001563"/>
    </source>
</evidence>
<dbReference type="PROSITE" id="PS01012">
    <property type="entry name" value="FOLYLPOLYGLU_SYNT_2"/>
    <property type="match status" value="1"/>
</dbReference>
<organism evidence="12 13">
    <name type="scientific">Stappia indica</name>
    <dbReference type="NCBI Taxonomy" id="538381"/>
    <lineage>
        <taxon>Bacteria</taxon>
        <taxon>Pseudomonadati</taxon>
        <taxon>Pseudomonadota</taxon>
        <taxon>Alphaproteobacteria</taxon>
        <taxon>Hyphomicrobiales</taxon>
        <taxon>Stappiaceae</taxon>
        <taxon>Stappia</taxon>
    </lineage>
</organism>
<evidence type="ECO:0000313" key="12">
    <source>
        <dbReference type="EMBL" id="SOC00763.1"/>
    </source>
</evidence>
<keyword evidence="8" id="KW-0460">Magnesium</keyword>
<dbReference type="UniPathway" id="UPA00077">
    <property type="reaction ID" value="UER00157"/>
</dbReference>
<dbReference type="Gene3D" id="3.90.190.20">
    <property type="entry name" value="Mur ligase, C-terminal domain"/>
    <property type="match status" value="1"/>
</dbReference>
<dbReference type="GO" id="GO:0046654">
    <property type="term" value="P:tetrahydrofolate biosynthetic process"/>
    <property type="evidence" value="ECO:0007669"/>
    <property type="project" value="UniProtKB-UniPathway"/>
</dbReference>
<evidence type="ECO:0000256" key="7">
    <source>
        <dbReference type="ARBA" id="ARBA00022840"/>
    </source>
</evidence>
<dbReference type="InterPro" id="IPR001645">
    <property type="entry name" value="Folylpolyglutamate_synth"/>
</dbReference>
<evidence type="ECO:0000256" key="1">
    <source>
        <dbReference type="ARBA" id="ARBA00001946"/>
    </source>
</evidence>
<feature type="domain" description="Mur ligase central" evidence="11">
    <location>
        <begin position="46"/>
        <end position="262"/>
    </location>
</feature>
<comment type="cofactor">
    <cofactor evidence="1">
        <name>Mg(2+)</name>
        <dbReference type="ChEBI" id="CHEBI:18420"/>
    </cofactor>
</comment>
<dbReference type="InterPro" id="IPR036565">
    <property type="entry name" value="Mur-like_cat_sf"/>
</dbReference>
<dbReference type="InterPro" id="IPR013221">
    <property type="entry name" value="Mur_ligase_cen"/>
</dbReference>
<dbReference type="PANTHER" id="PTHR11136">
    <property type="entry name" value="FOLYLPOLYGLUTAMATE SYNTHASE-RELATED"/>
    <property type="match status" value="1"/>
</dbReference>
<dbReference type="GO" id="GO:0005524">
    <property type="term" value="F:ATP binding"/>
    <property type="evidence" value="ECO:0007669"/>
    <property type="project" value="UniProtKB-KW"/>
</dbReference>
<dbReference type="SUPFAM" id="SSF53623">
    <property type="entry name" value="MurD-like peptide ligases, catalytic domain"/>
    <property type="match status" value="1"/>
</dbReference>
<comment type="similarity">
    <text evidence="2 10">Belongs to the folylpolyglutamate synthase family.</text>
</comment>
<comment type="catalytic activity">
    <reaction evidence="9">
        <text>(6S)-5,6,7,8-tetrahydrofolyl-(gamma-L-Glu)(n) + L-glutamate + ATP = (6S)-5,6,7,8-tetrahydrofolyl-(gamma-L-Glu)(n+1) + ADP + phosphate + H(+)</text>
        <dbReference type="Rhea" id="RHEA:10580"/>
        <dbReference type="Rhea" id="RHEA-COMP:14738"/>
        <dbReference type="Rhea" id="RHEA-COMP:14740"/>
        <dbReference type="ChEBI" id="CHEBI:15378"/>
        <dbReference type="ChEBI" id="CHEBI:29985"/>
        <dbReference type="ChEBI" id="CHEBI:30616"/>
        <dbReference type="ChEBI" id="CHEBI:43474"/>
        <dbReference type="ChEBI" id="CHEBI:141005"/>
        <dbReference type="ChEBI" id="CHEBI:456216"/>
        <dbReference type="EC" id="6.3.2.17"/>
    </reaction>
</comment>
<protein>
    <recommendedName>
        <fullName evidence="3">tetrahydrofolate synthase</fullName>
        <ecNumber evidence="3">6.3.2.17</ecNumber>
    </recommendedName>
</protein>
<dbReference type="EC" id="6.3.2.17" evidence="3"/>
<evidence type="ECO:0000256" key="3">
    <source>
        <dbReference type="ARBA" id="ARBA00013025"/>
    </source>
</evidence>
<dbReference type="STRING" id="538381.GCA_001696535_04467"/>
<dbReference type="Gene3D" id="3.40.1190.10">
    <property type="entry name" value="Mur-like, catalytic domain"/>
    <property type="match status" value="1"/>
</dbReference>
<dbReference type="PANTHER" id="PTHR11136:SF0">
    <property type="entry name" value="DIHYDROFOLATE SYNTHETASE-RELATED"/>
    <property type="match status" value="1"/>
</dbReference>
<keyword evidence="6 10" id="KW-0547">Nucleotide-binding</keyword>
<dbReference type="NCBIfam" id="TIGR01499">
    <property type="entry name" value="folC"/>
    <property type="match status" value="1"/>
</dbReference>